<dbReference type="InterPro" id="IPR012902">
    <property type="entry name" value="N_methyl_site"/>
</dbReference>
<dbReference type="AlphaFoldDB" id="A0A381UUM8"/>
<evidence type="ECO:0000313" key="3">
    <source>
        <dbReference type="EMBL" id="SVA31664.1"/>
    </source>
</evidence>
<protein>
    <recommendedName>
        <fullName evidence="4">Type II secretion system protein GspI C-terminal domain-containing protein</fullName>
    </recommendedName>
</protein>
<keyword evidence="2" id="KW-1133">Transmembrane helix</keyword>
<name>A0A381UUM8_9ZZZZ</name>
<sequence>MARRDGFSLIEVTIAMGIFFICMFALLSLTTQSLNTARRLEFVEPDIGWVASELSLTNVVEEGFETGDFGDHYPGWNWTRDIYMYPLLEEFGGDIDDQGLYQVDITLNGPGETAQRHSVLMYRGQGDGANGISRSRVGSTRNSRSSRSTSSRGSSSSSR</sequence>
<organism evidence="3">
    <name type="scientific">marine metagenome</name>
    <dbReference type="NCBI Taxonomy" id="408172"/>
    <lineage>
        <taxon>unclassified sequences</taxon>
        <taxon>metagenomes</taxon>
        <taxon>ecological metagenomes</taxon>
    </lineage>
</organism>
<proteinExistence type="predicted"/>
<gene>
    <name evidence="3" type="ORF">METZ01_LOCUS84518</name>
</gene>
<feature type="compositionally biased region" description="Low complexity" evidence="1">
    <location>
        <begin position="133"/>
        <end position="159"/>
    </location>
</feature>
<evidence type="ECO:0008006" key="4">
    <source>
        <dbReference type="Google" id="ProtNLM"/>
    </source>
</evidence>
<reference evidence="3" key="1">
    <citation type="submission" date="2018-05" db="EMBL/GenBank/DDBJ databases">
        <authorList>
            <person name="Lanie J.A."/>
            <person name="Ng W.-L."/>
            <person name="Kazmierczak K.M."/>
            <person name="Andrzejewski T.M."/>
            <person name="Davidsen T.M."/>
            <person name="Wayne K.J."/>
            <person name="Tettelin H."/>
            <person name="Glass J.I."/>
            <person name="Rusch D."/>
            <person name="Podicherti R."/>
            <person name="Tsui H.-C.T."/>
            <person name="Winkler M.E."/>
        </authorList>
    </citation>
    <scope>NUCLEOTIDE SEQUENCE</scope>
</reference>
<feature type="transmembrane region" description="Helical" evidence="2">
    <location>
        <begin position="6"/>
        <end position="29"/>
    </location>
</feature>
<feature type="region of interest" description="Disordered" evidence="1">
    <location>
        <begin position="124"/>
        <end position="159"/>
    </location>
</feature>
<feature type="non-terminal residue" evidence="3">
    <location>
        <position position="159"/>
    </location>
</feature>
<accession>A0A381UUM8</accession>
<keyword evidence="2" id="KW-0472">Membrane</keyword>
<dbReference type="Pfam" id="PF07963">
    <property type="entry name" value="N_methyl"/>
    <property type="match status" value="1"/>
</dbReference>
<keyword evidence="2" id="KW-0812">Transmembrane</keyword>
<evidence type="ECO:0000256" key="1">
    <source>
        <dbReference type="SAM" id="MobiDB-lite"/>
    </source>
</evidence>
<evidence type="ECO:0000256" key="2">
    <source>
        <dbReference type="SAM" id="Phobius"/>
    </source>
</evidence>
<dbReference type="EMBL" id="UINC01007145">
    <property type="protein sequence ID" value="SVA31664.1"/>
    <property type="molecule type" value="Genomic_DNA"/>
</dbReference>